<dbReference type="InterPro" id="IPR012902">
    <property type="entry name" value="N_methyl_site"/>
</dbReference>
<evidence type="ECO:0000256" key="9">
    <source>
        <dbReference type="ARBA" id="ARBA00022989"/>
    </source>
</evidence>
<comment type="subcellular location">
    <subcellularLocation>
        <location evidence="2">Cell inner membrane</location>
        <topology evidence="2">Single-pass membrane protein</topology>
    </subcellularLocation>
    <subcellularLocation>
        <location evidence="1">Cell outer membrane</location>
        <topology evidence="1">Single-pass membrane protein</topology>
    </subcellularLocation>
    <subcellularLocation>
        <location evidence="3">Periplasm</location>
    </subcellularLocation>
</comment>
<evidence type="ECO:0000256" key="10">
    <source>
        <dbReference type="ARBA" id="ARBA00023136"/>
    </source>
</evidence>
<dbReference type="EMBL" id="JBHLTW010000017">
    <property type="protein sequence ID" value="MFC0595495.1"/>
    <property type="molecule type" value="Genomic_DNA"/>
</dbReference>
<keyword evidence="8" id="KW-0574">Periplasm</keyword>
<evidence type="ECO:0000259" key="13">
    <source>
        <dbReference type="Pfam" id="PF12019"/>
    </source>
</evidence>
<evidence type="ECO:0000256" key="2">
    <source>
        <dbReference type="ARBA" id="ARBA00004377"/>
    </source>
</evidence>
<keyword evidence="4" id="KW-1003">Cell membrane</keyword>
<sequence>MHPPPRPWYAQGGGGGLQRGMTLLELLVVLGVLGILLALVARSDWVAAFRLRAALSEARQVAALARTEAVRRESPTLLVVQNGRLGVYVDANGNGQWDAGEATLRELNPQGISFGGGPWRFNGLGQPAGTGDLTLSVGSRQARLCLRAGGAVEEVRGACN</sequence>
<keyword evidence="10 12" id="KW-0472">Membrane</keyword>
<keyword evidence="9 12" id="KW-1133">Transmembrane helix</keyword>
<dbReference type="Pfam" id="PF12019">
    <property type="entry name" value="GspH"/>
    <property type="match status" value="1"/>
</dbReference>
<dbReference type="Pfam" id="PF07963">
    <property type="entry name" value="N_methyl"/>
    <property type="match status" value="1"/>
</dbReference>
<evidence type="ECO:0000313" key="15">
    <source>
        <dbReference type="Proteomes" id="UP001589830"/>
    </source>
</evidence>
<dbReference type="PROSITE" id="PS00409">
    <property type="entry name" value="PROKAR_NTER_METHYL"/>
    <property type="match status" value="1"/>
</dbReference>
<dbReference type="SUPFAM" id="SSF54523">
    <property type="entry name" value="Pili subunits"/>
    <property type="match status" value="1"/>
</dbReference>
<evidence type="ECO:0000256" key="7">
    <source>
        <dbReference type="ARBA" id="ARBA00022692"/>
    </source>
</evidence>
<gene>
    <name evidence="14" type="ORF">ACFFFP_04865</name>
</gene>
<comment type="caution">
    <text evidence="14">The sequence shown here is derived from an EMBL/GenBank/DDBJ whole genome shotgun (WGS) entry which is preliminary data.</text>
</comment>
<keyword evidence="15" id="KW-1185">Reference proteome</keyword>
<evidence type="ECO:0000256" key="6">
    <source>
        <dbReference type="ARBA" id="ARBA00022519"/>
    </source>
</evidence>
<accession>A0ABV6Q065</accession>
<feature type="transmembrane region" description="Helical" evidence="12">
    <location>
        <begin position="20"/>
        <end position="41"/>
    </location>
</feature>
<proteinExistence type="predicted"/>
<reference evidence="14 15" key="1">
    <citation type="submission" date="2024-09" db="EMBL/GenBank/DDBJ databases">
        <authorList>
            <person name="Sun Q."/>
            <person name="Mori K."/>
        </authorList>
    </citation>
    <scope>NUCLEOTIDE SEQUENCE [LARGE SCALE GENOMIC DNA]</scope>
    <source>
        <strain evidence="14 15">NCAIM B.02340</strain>
    </source>
</reference>
<name>A0ABV6Q065_9DEIN</name>
<keyword evidence="7 12" id="KW-0812">Transmembrane</keyword>
<dbReference type="RefSeq" id="WP_155983642.1">
    <property type="nucleotide sequence ID" value="NZ_BMPJ01000012.1"/>
</dbReference>
<dbReference type="Gene3D" id="3.55.40.10">
    <property type="entry name" value="minor pseudopilin epsh domain"/>
    <property type="match status" value="1"/>
</dbReference>
<evidence type="ECO:0000256" key="4">
    <source>
        <dbReference type="ARBA" id="ARBA00022475"/>
    </source>
</evidence>
<dbReference type="InterPro" id="IPR022346">
    <property type="entry name" value="T2SS_GspH"/>
</dbReference>
<evidence type="ECO:0000256" key="1">
    <source>
        <dbReference type="ARBA" id="ARBA00004203"/>
    </source>
</evidence>
<evidence type="ECO:0000313" key="14">
    <source>
        <dbReference type="EMBL" id="MFC0595495.1"/>
    </source>
</evidence>
<evidence type="ECO:0000256" key="5">
    <source>
        <dbReference type="ARBA" id="ARBA00022481"/>
    </source>
</evidence>
<evidence type="ECO:0000256" key="12">
    <source>
        <dbReference type="SAM" id="Phobius"/>
    </source>
</evidence>
<protein>
    <submittedName>
        <fullName evidence="14">GspH/FimT family protein</fullName>
    </submittedName>
</protein>
<keyword evidence="11" id="KW-0998">Cell outer membrane</keyword>
<evidence type="ECO:0000256" key="3">
    <source>
        <dbReference type="ARBA" id="ARBA00004418"/>
    </source>
</evidence>
<keyword evidence="6" id="KW-0997">Cell inner membrane</keyword>
<feature type="domain" description="General secretion pathway GspH" evidence="13">
    <location>
        <begin position="62"/>
        <end position="150"/>
    </location>
</feature>
<evidence type="ECO:0000256" key="8">
    <source>
        <dbReference type="ARBA" id="ARBA00022764"/>
    </source>
</evidence>
<dbReference type="Proteomes" id="UP001589830">
    <property type="component" value="Unassembled WGS sequence"/>
</dbReference>
<evidence type="ECO:0000256" key="11">
    <source>
        <dbReference type="ARBA" id="ARBA00023237"/>
    </source>
</evidence>
<organism evidence="14 15">
    <name type="scientific">Thermus composti</name>
    <dbReference type="NCBI Taxonomy" id="532059"/>
    <lineage>
        <taxon>Bacteria</taxon>
        <taxon>Thermotogati</taxon>
        <taxon>Deinococcota</taxon>
        <taxon>Deinococci</taxon>
        <taxon>Thermales</taxon>
        <taxon>Thermaceae</taxon>
        <taxon>Thermus</taxon>
    </lineage>
</organism>
<keyword evidence="5" id="KW-0488">Methylation</keyword>
<dbReference type="InterPro" id="IPR045584">
    <property type="entry name" value="Pilin-like"/>
</dbReference>
<dbReference type="NCBIfam" id="TIGR02532">
    <property type="entry name" value="IV_pilin_GFxxxE"/>
    <property type="match status" value="1"/>
</dbReference>